<accession>A0A450ZAF1</accession>
<sequence length="67" mass="7685">MSVDIVNKFVGIKAISFATFFLVFFVCFGKSLLLDGKSSYLSIPHNEQIDYLEKNKTFTIEALFRNK</sequence>
<feature type="transmembrane region" description="Helical" evidence="1">
    <location>
        <begin position="12"/>
        <end position="33"/>
    </location>
</feature>
<evidence type="ECO:0000313" key="3">
    <source>
        <dbReference type="EMBL" id="VFK50979.1"/>
    </source>
</evidence>
<reference evidence="2" key="1">
    <citation type="submission" date="2019-02" db="EMBL/GenBank/DDBJ databases">
        <authorList>
            <person name="Gruber-Vodicka R. H."/>
            <person name="Seah K. B. B."/>
        </authorList>
    </citation>
    <scope>NUCLEOTIDE SEQUENCE</scope>
    <source>
        <strain evidence="3">BECK_BY1</strain>
        <strain evidence="2">BECK_BY2</strain>
        <strain evidence="4">BECK_BY3</strain>
    </source>
</reference>
<evidence type="ECO:0000313" key="4">
    <source>
        <dbReference type="EMBL" id="VFK51955.1"/>
    </source>
</evidence>
<evidence type="ECO:0000256" key="1">
    <source>
        <dbReference type="SAM" id="Phobius"/>
    </source>
</evidence>
<evidence type="ECO:0000313" key="2">
    <source>
        <dbReference type="EMBL" id="VFK50752.1"/>
    </source>
</evidence>
<keyword evidence="1" id="KW-1133">Transmembrane helix</keyword>
<keyword evidence="1" id="KW-0812">Transmembrane</keyword>
<dbReference type="EMBL" id="CAADFX010000004">
    <property type="protein sequence ID" value="VFK50979.1"/>
    <property type="molecule type" value="Genomic_DNA"/>
</dbReference>
<gene>
    <name evidence="3" type="ORF">BECKTUN1418D_GA0071000_100411</name>
    <name evidence="2" type="ORF">BECKTUN1418E_GA0071001_100420</name>
    <name evidence="4" type="ORF">BECKTUN1418F_GA0071002_100420</name>
</gene>
<organism evidence="2">
    <name type="scientific">Candidatus Kentrum sp. TUN</name>
    <dbReference type="NCBI Taxonomy" id="2126343"/>
    <lineage>
        <taxon>Bacteria</taxon>
        <taxon>Pseudomonadati</taxon>
        <taxon>Pseudomonadota</taxon>
        <taxon>Gammaproteobacteria</taxon>
        <taxon>Candidatus Kentrum</taxon>
    </lineage>
</organism>
<keyword evidence="1" id="KW-0472">Membrane</keyword>
<dbReference type="AlphaFoldDB" id="A0A450ZAF1"/>
<dbReference type="EMBL" id="CAADFV010000004">
    <property type="protein sequence ID" value="VFK50752.1"/>
    <property type="molecule type" value="Genomic_DNA"/>
</dbReference>
<name>A0A450ZAF1_9GAMM</name>
<dbReference type="EMBL" id="CAADFY010000004">
    <property type="protein sequence ID" value="VFK51955.1"/>
    <property type="molecule type" value="Genomic_DNA"/>
</dbReference>
<proteinExistence type="predicted"/>
<protein>
    <submittedName>
        <fullName evidence="2">Uncharacterized protein</fullName>
    </submittedName>
</protein>